<evidence type="ECO:0000313" key="2">
    <source>
        <dbReference type="Proteomes" id="UP000320839"/>
    </source>
</evidence>
<protein>
    <submittedName>
        <fullName evidence="1">Uncharacterized protein</fullName>
    </submittedName>
</protein>
<proteinExistence type="predicted"/>
<sequence>MIRACLLLSLWSLPFPWLHNHHLHQGTEAASSWLPIHLDQYHGGVESPEEGWHLHFVYFGGERSGDPLKQKFPPQHFFVVGESADSLPAQSPAASQSLEQFLSSASFCASSMHSWSAHSDFQNFIRDLADPPAFSSQSTRDLTSISRC</sequence>
<dbReference type="AlphaFoldDB" id="A0A518FR10"/>
<dbReference type="OrthoDB" id="265350at2"/>
<name>A0A518FR10_9PLAN</name>
<organism evidence="1 2">
    <name type="scientific">Gimesia panareensis</name>
    <dbReference type="NCBI Taxonomy" id="2527978"/>
    <lineage>
        <taxon>Bacteria</taxon>
        <taxon>Pseudomonadati</taxon>
        <taxon>Planctomycetota</taxon>
        <taxon>Planctomycetia</taxon>
        <taxon>Planctomycetales</taxon>
        <taxon>Planctomycetaceae</taxon>
        <taxon>Gimesia</taxon>
    </lineage>
</organism>
<dbReference type="RefSeq" id="WP_145456934.1">
    <property type="nucleotide sequence ID" value="NZ_CP036317.1"/>
</dbReference>
<reference evidence="1 2" key="1">
    <citation type="submission" date="2019-02" db="EMBL/GenBank/DDBJ databases">
        <title>Deep-cultivation of Planctomycetes and their phenomic and genomic characterization uncovers novel biology.</title>
        <authorList>
            <person name="Wiegand S."/>
            <person name="Jogler M."/>
            <person name="Boedeker C."/>
            <person name="Pinto D."/>
            <person name="Vollmers J."/>
            <person name="Rivas-Marin E."/>
            <person name="Kohn T."/>
            <person name="Peeters S.H."/>
            <person name="Heuer A."/>
            <person name="Rast P."/>
            <person name="Oberbeckmann S."/>
            <person name="Bunk B."/>
            <person name="Jeske O."/>
            <person name="Meyerdierks A."/>
            <person name="Storesund J.E."/>
            <person name="Kallscheuer N."/>
            <person name="Luecker S."/>
            <person name="Lage O.M."/>
            <person name="Pohl T."/>
            <person name="Merkel B.J."/>
            <person name="Hornburger P."/>
            <person name="Mueller R.-W."/>
            <person name="Bruemmer F."/>
            <person name="Labrenz M."/>
            <person name="Spormann A.M."/>
            <person name="Op den Camp H."/>
            <person name="Overmann J."/>
            <person name="Amann R."/>
            <person name="Jetten M.S.M."/>
            <person name="Mascher T."/>
            <person name="Medema M.H."/>
            <person name="Devos D.P."/>
            <person name="Kaster A.-K."/>
            <person name="Ovreas L."/>
            <person name="Rohde M."/>
            <person name="Galperin M.Y."/>
            <person name="Jogler C."/>
        </authorList>
    </citation>
    <scope>NUCLEOTIDE SEQUENCE [LARGE SCALE GENOMIC DNA]</scope>
    <source>
        <strain evidence="1 2">Pan153</strain>
    </source>
</reference>
<evidence type="ECO:0000313" key="1">
    <source>
        <dbReference type="EMBL" id="QDV18783.1"/>
    </source>
</evidence>
<dbReference type="Proteomes" id="UP000320839">
    <property type="component" value="Chromosome"/>
</dbReference>
<gene>
    <name evidence="1" type="ORF">Pan153_34440</name>
</gene>
<dbReference type="EMBL" id="CP036317">
    <property type="protein sequence ID" value="QDV18783.1"/>
    <property type="molecule type" value="Genomic_DNA"/>
</dbReference>
<accession>A0A518FR10</accession>